<keyword evidence="6" id="KW-0813">Transport</keyword>
<keyword evidence="12" id="KW-1185">Reference proteome</keyword>
<keyword evidence="2 10" id="KW-1003">Cell membrane</keyword>
<evidence type="ECO:0000256" key="7">
    <source>
        <dbReference type="ARBA" id="ARBA00035120"/>
    </source>
</evidence>
<sequence length="130" mass="14150">MKRLTEPFLVFLLAALAGILRYLLTQTFPSLTGLSWPLIIINLVGVFLLTYFVKSYLPQRNCSPTLLTGLGVGFLGGLTTLASPLLDMVLSLQAGDFTLFGFLLFIYLPGGLAVAFFAYESAHKKENAGK</sequence>
<dbReference type="Proteomes" id="UP000677616">
    <property type="component" value="Chromosome"/>
</dbReference>
<keyword evidence="5 10" id="KW-0472">Membrane</keyword>
<feature type="transmembrane region" description="Helical" evidence="10">
    <location>
        <begin position="97"/>
        <end position="119"/>
    </location>
</feature>
<evidence type="ECO:0000256" key="2">
    <source>
        <dbReference type="ARBA" id="ARBA00022475"/>
    </source>
</evidence>
<protein>
    <recommendedName>
        <fullName evidence="10">Fluoride-specific ion channel</fullName>
    </recommendedName>
</protein>
<evidence type="ECO:0000256" key="10">
    <source>
        <dbReference type="RuleBase" id="RU004340"/>
    </source>
</evidence>
<keyword evidence="3 10" id="KW-0812">Transmembrane</keyword>
<evidence type="ECO:0000313" key="11">
    <source>
        <dbReference type="EMBL" id="QUE54341.1"/>
    </source>
</evidence>
<keyword evidence="6" id="KW-0407">Ion channel</keyword>
<evidence type="ECO:0000256" key="4">
    <source>
        <dbReference type="ARBA" id="ARBA00022989"/>
    </source>
</evidence>
<dbReference type="RefSeq" id="WP_212570874.1">
    <property type="nucleotide sequence ID" value="NZ_CP073084.1"/>
</dbReference>
<feature type="transmembrane region" description="Helical" evidence="10">
    <location>
        <begin position="35"/>
        <end position="53"/>
    </location>
</feature>
<evidence type="ECO:0000256" key="5">
    <source>
        <dbReference type="ARBA" id="ARBA00023136"/>
    </source>
</evidence>
<evidence type="ECO:0000256" key="9">
    <source>
        <dbReference type="ARBA" id="ARBA00049940"/>
    </source>
</evidence>
<comment type="catalytic activity">
    <reaction evidence="8">
        <text>fluoride(in) = fluoride(out)</text>
        <dbReference type="Rhea" id="RHEA:76159"/>
        <dbReference type="ChEBI" id="CHEBI:17051"/>
    </reaction>
    <physiologicalReaction direction="left-to-right" evidence="8">
        <dbReference type="Rhea" id="RHEA:76160"/>
    </physiologicalReaction>
</comment>
<keyword evidence="6" id="KW-0406">Ion transport</keyword>
<comment type="function">
    <text evidence="9">Fluoride-specific ion channel. Important for reducing fluoride concentration in the cell, thus reducing its toxicity.</text>
</comment>
<name>A0ABX7YKJ9_9STRE</name>
<gene>
    <name evidence="11" type="ORF">INT76_00135</name>
</gene>
<evidence type="ECO:0000256" key="1">
    <source>
        <dbReference type="ARBA" id="ARBA00004651"/>
    </source>
</evidence>
<evidence type="ECO:0000256" key="8">
    <source>
        <dbReference type="ARBA" id="ARBA00035585"/>
    </source>
</evidence>
<dbReference type="Pfam" id="PF02537">
    <property type="entry name" value="CRCB"/>
    <property type="match status" value="1"/>
</dbReference>
<evidence type="ECO:0000256" key="6">
    <source>
        <dbReference type="ARBA" id="ARBA00023303"/>
    </source>
</evidence>
<dbReference type="InterPro" id="IPR003691">
    <property type="entry name" value="FluC"/>
</dbReference>
<evidence type="ECO:0000313" key="12">
    <source>
        <dbReference type="Proteomes" id="UP000677616"/>
    </source>
</evidence>
<comment type="similarity">
    <text evidence="7 10">Belongs to the fluoride channel Fluc/FEX (TC 1.A.43) family.</text>
</comment>
<reference evidence="11 12" key="1">
    <citation type="submission" date="2021-04" db="EMBL/GenBank/DDBJ databases">
        <title>Complete genome sequence of a novel Streptococcus species.</title>
        <authorList>
            <person name="Teng J.L.L."/>
        </authorList>
    </citation>
    <scope>NUCLEOTIDE SEQUENCE [LARGE SCALE GENOMIC DNA]</scope>
    <source>
        <strain evidence="11 12">HKU75</strain>
    </source>
</reference>
<feature type="transmembrane region" description="Helical" evidence="10">
    <location>
        <begin position="65"/>
        <end position="85"/>
    </location>
</feature>
<accession>A0ABX7YKJ9</accession>
<keyword evidence="4 10" id="KW-1133">Transmembrane helix</keyword>
<evidence type="ECO:0000256" key="3">
    <source>
        <dbReference type="ARBA" id="ARBA00022692"/>
    </source>
</evidence>
<organism evidence="11 12">
    <name type="scientific">Streptococcus oriscaviae</name>
    <dbReference type="NCBI Taxonomy" id="2781599"/>
    <lineage>
        <taxon>Bacteria</taxon>
        <taxon>Bacillati</taxon>
        <taxon>Bacillota</taxon>
        <taxon>Bacilli</taxon>
        <taxon>Lactobacillales</taxon>
        <taxon>Streptococcaceae</taxon>
        <taxon>Streptococcus</taxon>
    </lineage>
</organism>
<dbReference type="EMBL" id="CP073084">
    <property type="protein sequence ID" value="QUE54341.1"/>
    <property type="molecule type" value="Genomic_DNA"/>
</dbReference>
<proteinExistence type="inferred from homology"/>
<comment type="subcellular location">
    <subcellularLocation>
        <location evidence="1">Cell membrane</location>
        <topology evidence="1">Multi-pass membrane protein</topology>
    </subcellularLocation>
</comment>